<evidence type="ECO:0000313" key="3">
    <source>
        <dbReference type="Proteomes" id="UP000299102"/>
    </source>
</evidence>
<dbReference type="AlphaFoldDB" id="A0A4C1XEZ8"/>
<organism evidence="2 3">
    <name type="scientific">Eumeta variegata</name>
    <name type="common">Bagworm moth</name>
    <name type="synonym">Eumeta japonica</name>
    <dbReference type="NCBI Taxonomy" id="151549"/>
    <lineage>
        <taxon>Eukaryota</taxon>
        <taxon>Metazoa</taxon>
        <taxon>Ecdysozoa</taxon>
        <taxon>Arthropoda</taxon>
        <taxon>Hexapoda</taxon>
        <taxon>Insecta</taxon>
        <taxon>Pterygota</taxon>
        <taxon>Neoptera</taxon>
        <taxon>Endopterygota</taxon>
        <taxon>Lepidoptera</taxon>
        <taxon>Glossata</taxon>
        <taxon>Ditrysia</taxon>
        <taxon>Tineoidea</taxon>
        <taxon>Psychidae</taxon>
        <taxon>Oiketicinae</taxon>
        <taxon>Eumeta</taxon>
    </lineage>
</organism>
<keyword evidence="1" id="KW-0472">Membrane</keyword>
<dbReference type="Proteomes" id="UP000299102">
    <property type="component" value="Unassembled WGS sequence"/>
</dbReference>
<evidence type="ECO:0000313" key="2">
    <source>
        <dbReference type="EMBL" id="GBP61660.1"/>
    </source>
</evidence>
<gene>
    <name evidence="2" type="ORF">EVAR_43597_1</name>
</gene>
<reference evidence="2 3" key="1">
    <citation type="journal article" date="2019" name="Commun. Biol.">
        <title>The bagworm genome reveals a unique fibroin gene that provides high tensile strength.</title>
        <authorList>
            <person name="Kono N."/>
            <person name="Nakamura H."/>
            <person name="Ohtoshi R."/>
            <person name="Tomita M."/>
            <person name="Numata K."/>
            <person name="Arakawa K."/>
        </authorList>
    </citation>
    <scope>NUCLEOTIDE SEQUENCE [LARGE SCALE GENOMIC DNA]</scope>
</reference>
<dbReference type="EMBL" id="BGZK01000819">
    <property type="protein sequence ID" value="GBP61660.1"/>
    <property type="molecule type" value="Genomic_DNA"/>
</dbReference>
<evidence type="ECO:0000256" key="1">
    <source>
        <dbReference type="SAM" id="Phobius"/>
    </source>
</evidence>
<keyword evidence="1" id="KW-1133">Transmembrane helix</keyword>
<name>A0A4C1XEZ8_EUMVA</name>
<keyword evidence="1" id="KW-0812">Transmembrane</keyword>
<sequence length="220" mass="23452">MRRVLGVQTKCRRPPHAQCFIVLRSDDSYLHTHAFPFVVLLVRLRRRVAATHARLFLAAGAAAPAAAAAVTAAIPKHRLVVVLATTAAAESGDNPQKVLSEPDNVILHARSFGIDLQGQPLPTTFYSTPLSQPPAPAPVALESPDGDFDTVVLEAPAEASTPLMLVRAGGGRGVIGAIIGGVPWLPLEFNVPDAVRWLWALLAGGGNGVRYQTSQYMYRP</sequence>
<comment type="caution">
    <text evidence="2">The sequence shown here is derived from an EMBL/GenBank/DDBJ whole genome shotgun (WGS) entry which is preliminary data.</text>
</comment>
<protein>
    <submittedName>
        <fullName evidence="2">Uncharacterized protein</fullName>
    </submittedName>
</protein>
<accession>A0A4C1XEZ8</accession>
<proteinExistence type="predicted"/>
<keyword evidence="3" id="KW-1185">Reference proteome</keyword>
<feature type="transmembrane region" description="Helical" evidence="1">
    <location>
        <begin position="55"/>
        <end position="74"/>
    </location>
</feature>